<dbReference type="OrthoDB" id="1931195at2759"/>
<dbReference type="STRING" id="3821.A0A151TK21"/>
<keyword evidence="1" id="KW-1133">Transmembrane helix</keyword>
<evidence type="ECO:0000313" key="3">
    <source>
        <dbReference type="Proteomes" id="UP000075243"/>
    </source>
</evidence>
<keyword evidence="3" id="KW-1185">Reference proteome</keyword>
<dbReference type="EMBL" id="CM003608">
    <property type="protein sequence ID" value="KYP67395.1"/>
    <property type="molecule type" value="Genomic_DNA"/>
</dbReference>
<accession>A0A151TK21</accession>
<keyword evidence="1" id="KW-0472">Membrane</keyword>
<dbReference type="AlphaFoldDB" id="A0A151TK21"/>
<protein>
    <submittedName>
        <fullName evidence="2">Uncharacterized protein</fullName>
    </submittedName>
</protein>
<dbReference type="Proteomes" id="UP000075243">
    <property type="component" value="Chromosome 6"/>
</dbReference>
<gene>
    <name evidence="2" type="ORF">KK1_013723</name>
</gene>
<feature type="transmembrane region" description="Helical" evidence="1">
    <location>
        <begin position="138"/>
        <end position="159"/>
    </location>
</feature>
<dbReference type="OMA" id="VHDPRKW"/>
<dbReference type="GO" id="GO:0009787">
    <property type="term" value="P:regulation of abscisic acid-activated signaling pathway"/>
    <property type="evidence" value="ECO:0007669"/>
    <property type="project" value="InterPro"/>
</dbReference>
<dbReference type="PANTHER" id="PTHR35474:SF1">
    <property type="entry name" value="ATP PHOSPHORIBOSYLTRANSFERASE REGULATORY SUBUNIT"/>
    <property type="match status" value="1"/>
</dbReference>
<proteinExistence type="predicted"/>
<dbReference type="Gramene" id="C.cajan_13315.t">
    <property type="protein sequence ID" value="C.cajan_13315.t"/>
    <property type="gene ID" value="C.cajan_13315"/>
</dbReference>
<dbReference type="PANTHER" id="PTHR35474">
    <property type="entry name" value="ATP PHOSPHORIBOSYLTRANSFERASE REGULATORY SUBUNIT"/>
    <property type="match status" value="1"/>
</dbReference>
<dbReference type="InterPro" id="IPR039324">
    <property type="entry name" value="SHW1"/>
</dbReference>
<feature type="transmembrane region" description="Helical" evidence="1">
    <location>
        <begin position="165"/>
        <end position="186"/>
    </location>
</feature>
<organism evidence="2 3">
    <name type="scientific">Cajanus cajan</name>
    <name type="common">Pigeon pea</name>
    <name type="synonym">Cajanus indicus</name>
    <dbReference type="NCBI Taxonomy" id="3821"/>
    <lineage>
        <taxon>Eukaryota</taxon>
        <taxon>Viridiplantae</taxon>
        <taxon>Streptophyta</taxon>
        <taxon>Embryophyta</taxon>
        <taxon>Tracheophyta</taxon>
        <taxon>Spermatophyta</taxon>
        <taxon>Magnoliopsida</taxon>
        <taxon>eudicotyledons</taxon>
        <taxon>Gunneridae</taxon>
        <taxon>Pentapetalae</taxon>
        <taxon>rosids</taxon>
        <taxon>fabids</taxon>
        <taxon>Fabales</taxon>
        <taxon>Fabaceae</taxon>
        <taxon>Papilionoideae</taxon>
        <taxon>50 kb inversion clade</taxon>
        <taxon>NPAAA clade</taxon>
        <taxon>indigoferoid/millettioid clade</taxon>
        <taxon>Phaseoleae</taxon>
        <taxon>Cajanus</taxon>
    </lineage>
</organism>
<reference evidence="2 3" key="1">
    <citation type="journal article" date="2012" name="Nat. Biotechnol.">
        <title>Draft genome sequence of pigeonpea (Cajanus cajan), an orphan legume crop of resource-poor farmers.</title>
        <authorList>
            <person name="Varshney R.K."/>
            <person name="Chen W."/>
            <person name="Li Y."/>
            <person name="Bharti A.K."/>
            <person name="Saxena R.K."/>
            <person name="Schlueter J.A."/>
            <person name="Donoghue M.T."/>
            <person name="Azam S."/>
            <person name="Fan G."/>
            <person name="Whaley A.M."/>
            <person name="Farmer A.D."/>
            <person name="Sheridan J."/>
            <person name="Iwata A."/>
            <person name="Tuteja R."/>
            <person name="Penmetsa R.V."/>
            <person name="Wu W."/>
            <person name="Upadhyaya H.D."/>
            <person name="Yang S.P."/>
            <person name="Shah T."/>
            <person name="Saxena K.B."/>
            <person name="Michael T."/>
            <person name="McCombie W.R."/>
            <person name="Yang B."/>
            <person name="Zhang G."/>
            <person name="Yang H."/>
            <person name="Wang J."/>
            <person name="Spillane C."/>
            <person name="Cook D.R."/>
            <person name="May G.D."/>
            <person name="Xu X."/>
            <person name="Jackson S.A."/>
        </authorList>
    </citation>
    <scope>NUCLEOTIDE SEQUENCE [LARGE SCALE GENOMIC DNA]</scope>
    <source>
        <strain evidence="3">cv. Asha</strain>
    </source>
</reference>
<evidence type="ECO:0000256" key="1">
    <source>
        <dbReference type="SAM" id="Phobius"/>
    </source>
</evidence>
<dbReference type="GO" id="GO:0010100">
    <property type="term" value="P:negative regulation of photomorphogenesis"/>
    <property type="evidence" value="ECO:0007669"/>
    <property type="project" value="InterPro"/>
</dbReference>
<evidence type="ECO:0000313" key="2">
    <source>
        <dbReference type="EMBL" id="KYP67395.1"/>
    </source>
</evidence>
<name>A0A151TK21_CAJCA</name>
<sequence>MSFTVVTVKSAPLSIPWFRSHNRLGRIALSTHHASNSSQRVSCFSLSQVQLPSTPFSSLSRSDYNRNLFQSRNNFAHGPRTWMLPIRDDDDDDDDDENEEDRSWELLGRFVQNVFKKVSKRARKAVRSVLPFPISTHLVRFSVNGILMLTFLWIFKIFLEVLCTLGSVVFVSILLIRGIWSGVSFLQENRRQKMDELDMPNAWKWNGAQPVT</sequence>
<keyword evidence="1" id="KW-0812">Transmembrane</keyword>